<dbReference type="GO" id="GO:0002229">
    <property type="term" value="P:defense response to oomycetes"/>
    <property type="evidence" value="ECO:0007669"/>
    <property type="project" value="UniProtKB-ARBA"/>
</dbReference>
<keyword evidence="13 17" id="KW-0675">Receptor</keyword>
<evidence type="ECO:0000256" key="14">
    <source>
        <dbReference type="ARBA" id="ARBA00023180"/>
    </source>
</evidence>
<comment type="subcellular location">
    <subcellularLocation>
        <location evidence="1">Cell membrane</location>
        <topology evidence="1">Single-pass type I membrane protein</topology>
    </subcellularLocation>
</comment>
<evidence type="ECO:0000256" key="2">
    <source>
        <dbReference type="ARBA" id="ARBA00008536"/>
    </source>
</evidence>
<keyword evidence="18" id="KW-1185">Reference proteome</keyword>
<keyword evidence="14" id="KW-0325">Glycoprotein</keyword>
<keyword evidence="12" id="KW-0472">Membrane</keyword>
<keyword evidence="11" id="KW-1133">Transmembrane helix</keyword>
<dbReference type="PROSITE" id="PS50011">
    <property type="entry name" value="PROTEIN_KINASE_DOM"/>
    <property type="match status" value="1"/>
</dbReference>
<evidence type="ECO:0000256" key="4">
    <source>
        <dbReference type="ARBA" id="ARBA00022475"/>
    </source>
</evidence>
<dbReference type="PROSITE" id="PS00107">
    <property type="entry name" value="PROTEIN_KINASE_ATP"/>
    <property type="match status" value="1"/>
</dbReference>
<dbReference type="Gene3D" id="1.10.510.10">
    <property type="entry name" value="Transferase(Phosphotransferase) domain 1"/>
    <property type="match status" value="1"/>
</dbReference>
<dbReference type="Proteomes" id="UP001418222">
    <property type="component" value="Unassembled WGS sequence"/>
</dbReference>
<evidence type="ECO:0000256" key="15">
    <source>
        <dbReference type="PROSITE-ProRule" id="PRU10141"/>
    </source>
</evidence>
<dbReference type="AlphaFoldDB" id="A0AAP0GAS2"/>
<evidence type="ECO:0000256" key="13">
    <source>
        <dbReference type="ARBA" id="ARBA00023170"/>
    </source>
</evidence>
<keyword evidence="7" id="KW-0732">Signal</keyword>
<dbReference type="GO" id="GO:0005886">
    <property type="term" value="C:plasma membrane"/>
    <property type="evidence" value="ECO:0007669"/>
    <property type="project" value="UniProtKB-SubCell"/>
</dbReference>
<dbReference type="PANTHER" id="PTHR47987">
    <property type="entry name" value="OS08G0249100 PROTEIN"/>
    <property type="match status" value="1"/>
</dbReference>
<dbReference type="InterPro" id="IPR017441">
    <property type="entry name" value="Protein_kinase_ATP_BS"/>
</dbReference>
<dbReference type="FunFam" id="1.10.510.10:FF:000240">
    <property type="entry name" value="Lectin-domain containing receptor kinase A4.3"/>
    <property type="match status" value="1"/>
</dbReference>
<evidence type="ECO:0000256" key="12">
    <source>
        <dbReference type="ARBA" id="ARBA00023136"/>
    </source>
</evidence>
<comment type="similarity">
    <text evidence="3">In the C-terminal section; belongs to the protein kinase superfamily. Ser/Thr protein kinase family.</text>
</comment>
<evidence type="ECO:0000256" key="3">
    <source>
        <dbReference type="ARBA" id="ARBA00010217"/>
    </source>
</evidence>
<dbReference type="InterPro" id="IPR046958">
    <property type="entry name" value="RBK1/2/STUNTED"/>
</dbReference>
<dbReference type="SUPFAM" id="SSF52402">
    <property type="entry name" value="Adenine nucleotide alpha hydrolases-like"/>
    <property type="match status" value="1"/>
</dbReference>
<name>A0AAP0GAS2_9ASPA</name>
<dbReference type="InterPro" id="IPR008271">
    <property type="entry name" value="Ser/Thr_kinase_AS"/>
</dbReference>
<dbReference type="Pfam" id="PF00069">
    <property type="entry name" value="Pkinase"/>
    <property type="match status" value="1"/>
</dbReference>
<feature type="binding site" evidence="15">
    <location>
        <position position="399"/>
    </location>
    <ligand>
        <name>ATP</name>
        <dbReference type="ChEBI" id="CHEBI:30616"/>
    </ligand>
</feature>
<keyword evidence="4" id="KW-1003">Cell membrane</keyword>
<evidence type="ECO:0000256" key="6">
    <source>
        <dbReference type="ARBA" id="ARBA00022692"/>
    </source>
</evidence>
<dbReference type="GO" id="GO:0004672">
    <property type="term" value="F:protein kinase activity"/>
    <property type="evidence" value="ECO:0007669"/>
    <property type="project" value="InterPro"/>
</dbReference>
<gene>
    <name evidence="17" type="primary">ALE2</name>
    <name evidence="17" type="ORF">KSP39_PZI006118</name>
</gene>
<protein>
    <submittedName>
        <fullName evidence="17">Receptor-like serine/threonine-protein kinase ALE2</fullName>
    </submittedName>
</protein>
<proteinExistence type="inferred from homology"/>
<evidence type="ECO:0000256" key="5">
    <source>
        <dbReference type="ARBA" id="ARBA00022679"/>
    </source>
</evidence>
<evidence type="ECO:0000313" key="17">
    <source>
        <dbReference type="EMBL" id="KAK8948588.1"/>
    </source>
</evidence>
<dbReference type="Gene3D" id="3.30.200.20">
    <property type="entry name" value="Phosphorylase Kinase, domain 1"/>
    <property type="match status" value="1"/>
</dbReference>
<dbReference type="SUPFAM" id="SSF56112">
    <property type="entry name" value="Protein kinase-like (PK-like)"/>
    <property type="match status" value="1"/>
</dbReference>
<dbReference type="InterPro" id="IPR000719">
    <property type="entry name" value="Prot_kinase_dom"/>
</dbReference>
<comment type="similarity">
    <text evidence="2">In the N-terminal section; belongs to the leguminous lectin family.</text>
</comment>
<dbReference type="CDD" id="cd00293">
    <property type="entry name" value="USP-like"/>
    <property type="match status" value="1"/>
</dbReference>
<dbReference type="PANTHER" id="PTHR47987:SF5">
    <property type="entry name" value="PROTEIN KINASE DOMAIN-CONTAINING PROTEIN"/>
    <property type="match status" value="1"/>
</dbReference>
<evidence type="ECO:0000259" key="16">
    <source>
        <dbReference type="PROSITE" id="PS50011"/>
    </source>
</evidence>
<dbReference type="GO" id="GO:0005524">
    <property type="term" value="F:ATP binding"/>
    <property type="evidence" value="ECO:0007669"/>
    <property type="project" value="UniProtKB-UniRule"/>
</dbReference>
<dbReference type="InterPro" id="IPR011009">
    <property type="entry name" value="Kinase-like_dom_sf"/>
</dbReference>
<evidence type="ECO:0000313" key="18">
    <source>
        <dbReference type="Proteomes" id="UP001418222"/>
    </source>
</evidence>
<dbReference type="FunFam" id="3.30.200.20:FF:000268">
    <property type="entry name" value="probable receptor-like serine/threonine-protein kinase At5g57670"/>
    <property type="match status" value="1"/>
</dbReference>
<evidence type="ECO:0000256" key="7">
    <source>
        <dbReference type="ARBA" id="ARBA00022729"/>
    </source>
</evidence>
<reference evidence="17 18" key="1">
    <citation type="journal article" date="2022" name="Nat. Plants">
        <title>Genomes of leafy and leafless Platanthera orchids illuminate the evolution of mycoheterotrophy.</title>
        <authorList>
            <person name="Li M.H."/>
            <person name="Liu K.W."/>
            <person name="Li Z."/>
            <person name="Lu H.C."/>
            <person name="Ye Q.L."/>
            <person name="Zhang D."/>
            <person name="Wang J.Y."/>
            <person name="Li Y.F."/>
            <person name="Zhong Z.M."/>
            <person name="Liu X."/>
            <person name="Yu X."/>
            <person name="Liu D.K."/>
            <person name="Tu X.D."/>
            <person name="Liu B."/>
            <person name="Hao Y."/>
            <person name="Liao X.Y."/>
            <person name="Jiang Y.T."/>
            <person name="Sun W.H."/>
            <person name="Chen J."/>
            <person name="Chen Y.Q."/>
            <person name="Ai Y."/>
            <person name="Zhai J.W."/>
            <person name="Wu S.S."/>
            <person name="Zhou Z."/>
            <person name="Hsiao Y.Y."/>
            <person name="Wu W.L."/>
            <person name="Chen Y.Y."/>
            <person name="Lin Y.F."/>
            <person name="Hsu J.L."/>
            <person name="Li C.Y."/>
            <person name="Wang Z.W."/>
            <person name="Zhao X."/>
            <person name="Zhong W.Y."/>
            <person name="Ma X.K."/>
            <person name="Ma L."/>
            <person name="Huang J."/>
            <person name="Chen G.Z."/>
            <person name="Huang M.Z."/>
            <person name="Huang L."/>
            <person name="Peng D.H."/>
            <person name="Luo Y.B."/>
            <person name="Zou S.Q."/>
            <person name="Chen S.P."/>
            <person name="Lan S."/>
            <person name="Tsai W.C."/>
            <person name="Van de Peer Y."/>
            <person name="Liu Z.J."/>
        </authorList>
    </citation>
    <scope>NUCLEOTIDE SEQUENCE [LARGE SCALE GENOMIC DNA]</scope>
    <source>
        <strain evidence="17">Lor287</strain>
    </source>
</reference>
<evidence type="ECO:0000256" key="11">
    <source>
        <dbReference type="ARBA" id="ARBA00022989"/>
    </source>
</evidence>
<evidence type="ECO:0000256" key="1">
    <source>
        <dbReference type="ARBA" id="ARBA00004251"/>
    </source>
</evidence>
<evidence type="ECO:0000256" key="9">
    <source>
        <dbReference type="ARBA" id="ARBA00022777"/>
    </source>
</evidence>
<keyword evidence="10 15" id="KW-0067">ATP-binding</keyword>
<comment type="caution">
    <text evidence="17">The sequence shown here is derived from an EMBL/GenBank/DDBJ whole genome shotgun (WGS) entry which is preliminary data.</text>
</comment>
<dbReference type="PROSITE" id="PS00108">
    <property type="entry name" value="PROTEIN_KINASE_ST"/>
    <property type="match status" value="1"/>
</dbReference>
<sequence>MKFLTDKAARADREAESADGRTVVVGVKLDAGIRELLTWVLVNVAQCGDRVIVLHVIRSSAGNSIVESSSFISVEKELNAVLAAYEGFCNLKQIDLELKISWGSSIRRVLAQETISVSASKLIVGISKNTQGLNYYSVTIAKYCAKKVSGGCLVLGVNNGNIVYQKEAAGNSKEDEVFFGSEFLGSCKINGRTGKAADESARRCLPSASMSRLSCDRLYSYAANLSSRFYLVKNENFPAQDSVFEPLCSPSSDGNFHTLSESGKGSSGAVSMKNHEHIRESDQRRRGWPLFRWAFLSRNKSSSRGNQKDASVVQLTLKHPFQHSVSNFDCNGVVESTSPVISKELLSLREKYSSICRLFSLKELEQATSNFSSENIIGKGGSSRVYKGRLTDNRELAVKILVPSDDLLRNFITEIEIMSNLFHKNIISLTGFCFENDYHILIYDFLSRGSLEDNLHGLCWDKRYKIAVGVAEALEYLHDNSSTEPVIIHRDVKSSNILLSDDFEPRLSDFGLAQLASSSLQNTCTDLEGTFGYLAPECFTYGKIDEKVDVYAFGVVLLELLSGRKPVCSDCPKGEESLVLWVINVFNYTFFGIYTYLNPEAQLRSEAKPNLRDWKLKHVLDSSLGENFNTDEMERMCLAAFLCIRRAPRHRPNIARIMKLLKGDDEAVKWANVELRASMAPDDIDDESTTKYSNIQSHINLALLGIHEDDDLSVSSRAHSFGLATSETSLEEYWKEMSSFN</sequence>
<dbReference type="EMBL" id="JBBWWQ010000004">
    <property type="protein sequence ID" value="KAK8948588.1"/>
    <property type="molecule type" value="Genomic_DNA"/>
</dbReference>
<evidence type="ECO:0000256" key="8">
    <source>
        <dbReference type="ARBA" id="ARBA00022741"/>
    </source>
</evidence>
<keyword evidence="8 15" id="KW-0547">Nucleotide-binding</keyword>
<feature type="domain" description="Protein kinase" evidence="16">
    <location>
        <begin position="371"/>
        <end position="668"/>
    </location>
</feature>
<dbReference type="SMART" id="SM00220">
    <property type="entry name" value="S_TKc"/>
    <property type="match status" value="1"/>
</dbReference>
<keyword evidence="9 17" id="KW-0418">Kinase</keyword>
<evidence type="ECO:0000256" key="10">
    <source>
        <dbReference type="ARBA" id="ARBA00022840"/>
    </source>
</evidence>
<keyword evidence="5" id="KW-0808">Transferase</keyword>
<organism evidence="17 18">
    <name type="scientific">Platanthera zijinensis</name>
    <dbReference type="NCBI Taxonomy" id="2320716"/>
    <lineage>
        <taxon>Eukaryota</taxon>
        <taxon>Viridiplantae</taxon>
        <taxon>Streptophyta</taxon>
        <taxon>Embryophyta</taxon>
        <taxon>Tracheophyta</taxon>
        <taxon>Spermatophyta</taxon>
        <taxon>Magnoliopsida</taxon>
        <taxon>Liliopsida</taxon>
        <taxon>Asparagales</taxon>
        <taxon>Orchidaceae</taxon>
        <taxon>Orchidoideae</taxon>
        <taxon>Orchideae</taxon>
        <taxon>Orchidinae</taxon>
        <taxon>Platanthera</taxon>
    </lineage>
</organism>
<keyword evidence="6" id="KW-0812">Transmembrane</keyword>
<accession>A0AAP0GAS2</accession>